<evidence type="ECO:0000313" key="7">
    <source>
        <dbReference type="EMBL" id="ADI19122.1"/>
    </source>
</evidence>
<dbReference type="InterPro" id="IPR015424">
    <property type="entry name" value="PyrdxlP-dep_Trfase"/>
</dbReference>
<comment type="cofactor">
    <cofactor evidence="1">
        <name>pyridoxal 5'-phosphate</name>
        <dbReference type="ChEBI" id="CHEBI:597326"/>
    </cofactor>
</comment>
<feature type="domain" description="Aminotransferase class I/classII large" evidence="6">
    <location>
        <begin position="41"/>
        <end position="382"/>
    </location>
</feature>
<evidence type="ECO:0000256" key="3">
    <source>
        <dbReference type="ARBA" id="ARBA00022898"/>
    </source>
</evidence>
<dbReference type="GO" id="GO:0030170">
    <property type="term" value="F:pyridoxal phosphate binding"/>
    <property type="evidence" value="ECO:0007669"/>
    <property type="project" value="InterPro"/>
</dbReference>
<reference evidence="7" key="1">
    <citation type="journal article" date="2011" name="Environ. Microbiol.">
        <title>Time-series analyses of Monterey Bay coastal microbial picoplankton using a 'genome proxy' microarray.</title>
        <authorList>
            <person name="Rich V.I."/>
            <person name="Pham V.D."/>
            <person name="Eppley J."/>
            <person name="Shi Y."/>
            <person name="DeLong E.F."/>
        </authorList>
    </citation>
    <scope>NUCLEOTIDE SEQUENCE</scope>
</reference>
<dbReference type="EMBL" id="GU474911">
    <property type="protein sequence ID" value="ADI19122.1"/>
    <property type="molecule type" value="Genomic_DNA"/>
</dbReference>
<organism evidence="7">
    <name type="scientific">uncultured alpha proteobacterium HF0070_34E11</name>
    <dbReference type="NCBI Taxonomy" id="710807"/>
    <lineage>
        <taxon>Bacteria</taxon>
        <taxon>Pseudomonadati</taxon>
        <taxon>Pseudomonadota</taxon>
        <taxon>Alphaproteobacteria</taxon>
        <taxon>environmental samples</taxon>
    </lineage>
</organism>
<keyword evidence="3" id="KW-0663">Pyridoxal phosphate</keyword>
<comment type="similarity">
    <text evidence="5">Belongs to the class-II pyridoxal-phosphate-dependent aminotransferase family. MalY/PatB cystathionine beta-lyase subfamily.</text>
</comment>
<protein>
    <recommendedName>
        <fullName evidence="2">cysteine-S-conjugate beta-lyase</fullName>
        <ecNumber evidence="2">4.4.1.13</ecNumber>
    </recommendedName>
</protein>
<proteinExistence type="inferred from homology"/>
<name>E0XXI1_9PROT</name>
<dbReference type="InterPro" id="IPR027619">
    <property type="entry name" value="C-S_lyase_PatB-like"/>
</dbReference>
<evidence type="ECO:0000256" key="1">
    <source>
        <dbReference type="ARBA" id="ARBA00001933"/>
    </source>
</evidence>
<dbReference type="InterPro" id="IPR015422">
    <property type="entry name" value="PyrdxlP-dep_Trfase_small"/>
</dbReference>
<evidence type="ECO:0000259" key="6">
    <source>
        <dbReference type="Pfam" id="PF00155"/>
    </source>
</evidence>
<dbReference type="Gene3D" id="3.40.640.10">
    <property type="entry name" value="Type I PLP-dependent aspartate aminotransferase-like (Major domain)"/>
    <property type="match status" value="1"/>
</dbReference>
<dbReference type="PANTHER" id="PTHR43525">
    <property type="entry name" value="PROTEIN MALY"/>
    <property type="match status" value="1"/>
</dbReference>
<dbReference type="InterPro" id="IPR004839">
    <property type="entry name" value="Aminotransferase_I/II_large"/>
</dbReference>
<accession>E0XXI1</accession>
<dbReference type="CDD" id="cd00609">
    <property type="entry name" value="AAT_like"/>
    <property type="match status" value="1"/>
</dbReference>
<dbReference type="GO" id="GO:0047804">
    <property type="term" value="F:cysteine-S-conjugate beta-lyase activity"/>
    <property type="evidence" value="ECO:0007669"/>
    <property type="project" value="UniProtKB-EC"/>
</dbReference>
<dbReference type="Pfam" id="PF00155">
    <property type="entry name" value="Aminotran_1_2"/>
    <property type="match status" value="1"/>
</dbReference>
<evidence type="ECO:0000256" key="4">
    <source>
        <dbReference type="ARBA" id="ARBA00023239"/>
    </source>
</evidence>
<dbReference type="InterPro" id="IPR015421">
    <property type="entry name" value="PyrdxlP-dep_Trfase_major"/>
</dbReference>
<dbReference type="NCBIfam" id="TIGR04350">
    <property type="entry name" value="C_S_lyase_PatB"/>
    <property type="match status" value="1"/>
</dbReference>
<dbReference type="Gene3D" id="3.90.1150.10">
    <property type="entry name" value="Aspartate Aminotransferase, domain 1"/>
    <property type="match status" value="1"/>
</dbReference>
<keyword evidence="4" id="KW-0456">Lyase</keyword>
<dbReference type="PANTHER" id="PTHR43525:SF1">
    <property type="entry name" value="PROTEIN MALY"/>
    <property type="match status" value="1"/>
</dbReference>
<evidence type="ECO:0000256" key="2">
    <source>
        <dbReference type="ARBA" id="ARBA00012224"/>
    </source>
</evidence>
<dbReference type="InterPro" id="IPR051798">
    <property type="entry name" value="Class-II_PLP-Dep_Aminotrans"/>
</dbReference>
<dbReference type="AlphaFoldDB" id="E0XXI1"/>
<dbReference type="SUPFAM" id="SSF53383">
    <property type="entry name" value="PLP-dependent transferases"/>
    <property type="match status" value="1"/>
</dbReference>
<dbReference type="EC" id="4.4.1.13" evidence="2"/>
<sequence>MQFDIIHNRIGTNSEKWDSLQSLYGLQPSEAIPMWVADMDFQAPEAVTKAIRGIAEKGIYGYAREDDNYRQAICGWMARRHKWQVQPNALFSVHGIVNAIALSIQAYTKPGDGIIIFSPVYHAFSRVIEASGRRLVESPLIIDETGKYRMDLEATSDSLTGNERMLILCSPHNPGGRVWRREELEQLAEFSERHNLIIISDEIHHDLVYSSFTHLPFEKAVPSSQSYLITLTSTTKTFNIAGMHTGNVIISDEKLRAKFKKTLSALAISPSSFGVAMTTAAYNGGEEWLDQLLIYLSKNKVLFEKRINQIGGLVSMPLEATYLCWVDYQAYNLSLLEYKQKIEAETKVAASYGEMFGNGGAGFLRFNIATPKKVLDSALTRLEAAFNRV</sequence>
<evidence type="ECO:0000256" key="5">
    <source>
        <dbReference type="ARBA" id="ARBA00037974"/>
    </source>
</evidence>